<evidence type="ECO:0000256" key="8">
    <source>
        <dbReference type="ARBA" id="ARBA00023211"/>
    </source>
</evidence>
<comment type="catalytic activity">
    <reaction evidence="11">
        <text>XTP + H2O = XDP + phosphate + H(+)</text>
        <dbReference type="Rhea" id="RHEA:28406"/>
        <dbReference type="ChEBI" id="CHEBI:15377"/>
        <dbReference type="ChEBI" id="CHEBI:15378"/>
        <dbReference type="ChEBI" id="CHEBI:43474"/>
        <dbReference type="ChEBI" id="CHEBI:59884"/>
        <dbReference type="ChEBI" id="CHEBI:61314"/>
        <dbReference type="EC" id="3.6.1.73"/>
    </reaction>
</comment>
<dbReference type="Gene3D" id="3.90.950.10">
    <property type="match status" value="1"/>
</dbReference>
<keyword evidence="7" id="KW-0546">Nucleotide metabolism</keyword>
<dbReference type="InterPro" id="IPR026533">
    <property type="entry name" value="NTPase/PRRC1"/>
</dbReference>
<gene>
    <name evidence="13" type="primary">yjjX</name>
    <name evidence="13" type="ORF">CBM15_17325</name>
</gene>
<dbReference type="EC" id="3.6.1.73" evidence="9"/>
<dbReference type="Pfam" id="PF01931">
    <property type="entry name" value="NTPase_I-T"/>
    <property type="match status" value="1"/>
</dbReference>
<dbReference type="PANTHER" id="PTHR34699">
    <property type="match status" value="1"/>
</dbReference>
<dbReference type="EMBL" id="NHNT01000015">
    <property type="protein sequence ID" value="OUZ37565.1"/>
    <property type="molecule type" value="Genomic_DNA"/>
</dbReference>
<proteinExistence type="predicted"/>
<evidence type="ECO:0000256" key="1">
    <source>
        <dbReference type="ARBA" id="ARBA00001936"/>
    </source>
</evidence>
<sequence length="204" mass="22589">MTYIKIGKPVFIGIDRLKNEQLGDEIMKVAVGSKNKAKLGAVEAIVKQYFPEAAIENMDVPSDVSIQPFSNEETRQGAINRARHTMMLTNADITFGLEGGVDEIEGTMYCCNWGAAVLKDGTVIASSGAQFALPEEIAQELRMGKELGPVMDVYTNSENIRHHQGAVGIFSNNLIDRKEMFEHIVKLLVGQILFKMNKDQKDQI</sequence>
<comment type="caution">
    <text evidence="13">The sequence shown here is derived from an EMBL/GenBank/DDBJ whole genome shotgun (WGS) entry which is preliminary data.</text>
</comment>
<dbReference type="InterPro" id="IPR029001">
    <property type="entry name" value="ITPase-like_fam"/>
</dbReference>
<keyword evidence="3" id="KW-0479">Metal-binding</keyword>
<evidence type="ECO:0000259" key="12">
    <source>
        <dbReference type="Pfam" id="PF01931"/>
    </source>
</evidence>
<evidence type="ECO:0000256" key="3">
    <source>
        <dbReference type="ARBA" id="ARBA00022723"/>
    </source>
</evidence>
<evidence type="ECO:0000313" key="13">
    <source>
        <dbReference type="EMBL" id="OUZ37565.1"/>
    </source>
</evidence>
<reference evidence="13 14" key="1">
    <citation type="journal article" date="2017" name="Int. J. Syst. Evol. Microbiol.">
        <title>Solibacillus kalamii sp. nov., isolated from a high-efficiency particulate arrestance filter system used in the International Space Station.</title>
        <authorList>
            <person name="Checinska Sielaff A."/>
            <person name="Kumar R.M."/>
            <person name="Pal D."/>
            <person name="Mayilraj S."/>
            <person name="Venkateswaran K."/>
        </authorList>
    </citation>
    <scope>NUCLEOTIDE SEQUENCE [LARGE SCALE GENOMIC DNA]</scope>
    <source>
        <strain evidence="13 14">ISSFR-015</strain>
    </source>
</reference>
<organism evidence="13 14">
    <name type="scientific">Solibacillus kalamii</name>
    <dbReference type="NCBI Taxonomy" id="1748298"/>
    <lineage>
        <taxon>Bacteria</taxon>
        <taxon>Bacillati</taxon>
        <taxon>Bacillota</taxon>
        <taxon>Bacilli</taxon>
        <taxon>Bacillales</taxon>
        <taxon>Caryophanaceae</taxon>
        <taxon>Solibacillus</taxon>
    </lineage>
</organism>
<evidence type="ECO:0000256" key="2">
    <source>
        <dbReference type="ARBA" id="ARBA00001946"/>
    </source>
</evidence>
<evidence type="ECO:0000256" key="6">
    <source>
        <dbReference type="ARBA" id="ARBA00022842"/>
    </source>
</evidence>
<evidence type="ECO:0000256" key="7">
    <source>
        <dbReference type="ARBA" id="ARBA00023080"/>
    </source>
</evidence>
<keyword evidence="6" id="KW-0460">Magnesium</keyword>
<evidence type="ECO:0000256" key="5">
    <source>
        <dbReference type="ARBA" id="ARBA00022801"/>
    </source>
</evidence>
<accession>A0ABX3ZCY8</accession>
<name>A0ABX3ZCY8_9BACL</name>
<dbReference type="NCBIfam" id="NF002850">
    <property type="entry name" value="PRK03114.1"/>
    <property type="match status" value="1"/>
</dbReference>
<dbReference type="SUPFAM" id="SSF52972">
    <property type="entry name" value="ITPase-like"/>
    <property type="match status" value="1"/>
</dbReference>
<dbReference type="PANTHER" id="PTHR34699:SF2">
    <property type="entry name" value="NON-CANONICAL PURINE NTP PHOSPHATASE_PRRC1 DOMAIN-CONTAINING PROTEIN"/>
    <property type="match status" value="1"/>
</dbReference>
<keyword evidence="14" id="KW-1185">Reference proteome</keyword>
<evidence type="ECO:0000256" key="10">
    <source>
        <dbReference type="ARBA" id="ARBA00048174"/>
    </source>
</evidence>
<feature type="domain" description="Non-canonical purine NTP phosphatase/PRRC1" evidence="12">
    <location>
        <begin position="32"/>
        <end position="186"/>
    </location>
</feature>
<comment type="catalytic activity">
    <reaction evidence="10">
        <text>ITP + H2O = IDP + phosphate + H(+)</text>
        <dbReference type="Rhea" id="RHEA:28330"/>
        <dbReference type="ChEBI" id="CHEBI:15377"/>
        <dbReference type="ChEBI" id="CHEBI:15378"/>
        <dbReference type="ChEBI" id="CHEBI:43474"/>
        <dbReference type="ChEBI" id="CHEBI:58280"/>
        <dbReference type="ChEBI" id="CHEBI:61402"/>
        <dbReference type="EC" id="3.6.1.73"/>
    </reaction>
</comment>
<dbReference type="RefSeq" id="WP_065215487.1">
    <property type="nucleotide sequence ID" value="NZ_JAFBEY010000012.1"/>
</dbReference>
<evidence type="ECO:0000256" key="11">
    <source>
        <dbReference type="ARBA" id="ARBA00048781"/>
    </source>
</evidence>
<dbReference type="Proteomes" id="UP000196594">
    <property type="component" value="Unassembled WGS sequence"/>
</dbReference>
<evidence type="ECO:0000313" key="14">
    <source>
        <dbReference type="Proteomes" id="UP000196594"/>
    </source>
</evidence>
<keyword evidence="4" id="KW-0547">Nucleotide-binding</keyword>
<comment type="cofactor">
    <cofactor evidence="2">
        <name>Mg(2+)</name>
        <dbReference type="ChEBI" id="CHEBI:18420"/>
    </cofactor>
</comment>
<keyword evidence="8" id="KW-0464">Manganese</keyword>
<keyword evidence="5" id="KW-0378">Hydrolase</keyword>
<comment type="cofactor">
    <cofactor evidence="1">
        <name>Mn(2+)</name>
        <dbReference type="ChEBI" id="CHEBI:29035"/>
    </cofactor>
</comment>
<evidence type="ECO:0000256" key="4">
    <source>
        <dbReference type="ARBA" id="ARBA00022741"/>
    </source>
</evidence>
<protein>
    <recommendedName>
        <fullName evidence="9">inosine/xanthosine triphosphatase</fullName>
        <ecNumber evidence="9">3.6.1.73</ecNumber>
    </recommendedName>
</protein>
<evidence type="ECO:0000256" key="9">
    <source>
        <dbReference type="ARBA" id="ARBA00038901"/>
    </source>
</evidence>
<dbReference type="InterPro" id="IPR050299">
    <property type="entry name" value="YjjX_NTPase"/>
</dbReference>